<proteinExistence type="predicted"/>
<evidence type="ECO:0000256" key="1">
    <source>
        <dbReference type="SAM" id="MobiDB-lite"/>
    </source>
</evidence>
<dbReference type="AlphaFoldDB" id="A0A3S5FBN2"/>
<organism evidence="2 3">
    <name type="scientific">Protopolystoma xenopodis</name>
    <dbReference type="NCBI Taxonomy" id="117903"/>
    <lineage>
        <taxon>Eukaryota</taxon>
        <taxon>Metazoa</taxon>
        <taxon>Spiralia</taxon>
        <taxon>Lophotrochozoa</taxon>
        <taxon>Platyhelminthes</taxon>
        <taxon>Monogenea</taxon>
        <taxon>Polyopisthocotylea</taxon>
        <taxon>Polystomatidea</taxon>
        <taxon>Polystomatidae</taxon>
        <taxon>Protopolystoma</taxon>
    </lineage>
</organism>
<sequence>MLSDQTKQSQNTVVGATGMIGYLGEGKFGRNPKRCAELQFASPDQHSVSGRQPHATPAAVSPHLKSTEGS</sequence>
<evidence type="ECO:0000313" key="2">
    <source>
        <dbReference type="EMBL" id="VEL07270.1"/>
    </source>
</evidence>
<keyword evidence="3" id="KW-1185">Reference proteome</keyword>
<name>A0A3S5FBN2_9PLAT</name>
<accession>A0A3S5FBN2</accession>
<comment type="caution">
    <text evidence="2">The sequence shown here is derived from an EMBL/GenBank/DDBJ whole genome shotgun (WGS) entry which is preliminary data.</text>
</comment>
<feature type="region of interest" description="Disordered" evidence="1">
    <location>
        <begin position="41"/>
        <end position="70"/>
    </location>
</feature>
<dbReference type="Proteomes" id="UP000784294">
    <property type="component" value="Unassembled WGS sequence"/>
</dbReference>
<gene>
    <name evidence="2" type="ORF">PXEA_LOCUS710</name>
</gene>
<reference evidence="2" key="1">
    <citation type="submission" date="2018-11" db="EMBL/GenBank/DDBJ databases">
        <authorList>
            <consortium name="Pathogen Informatics"/>
        </authorList>
    </citation>
    <scope>NUCLEOTIDE SEQUENCE</scope>
</reference>
<dbReference type="EMBL" id="CAAALY010001401">
    <property type="protein sequence ID" value="VEL07270.1"/>
    <property type="molecule type" value="Genomic_DNA"/>
</dbReference>
<protein>
    <submittedName>
        <fullName evidence="2">Uncharacterized protein</fullName>
    </submittedName>
</protein>
<evidence type="ECO:0000313" key="3">
    <source>
        <dbReference type="Proteomes" id="UP000784294"/>
    </source>
</evidence>